<evidence type="ECO:0000256" key="7">
    <source>
        <dbReference type="SAM" id="SignalP"/>
    </source>
</evidence>
<feature type="transmembrane region" description="Helical" evidence="6">
    <location>
        <begin position="429"/>
        <end position="447"/>
    </location>
</feature>
<keyword evidence="5 6" id="KW-0472">Membrane</keyword>
<gene>
    <name evidence="8" type="ORF">TrLO_g4674</name>
</gene>
<proteinExistence type="inferred from homology"/>
<feature type="signal peptide" evidence="7">
    <location>
        <begin position="1"/>
        <end position="20"/>
    </location>
</feature>
<dbReference type="GO" id="GO:0016020">
    <property type="term" value="C:membrane"/>
    <property type="evidence" value="ECO:0007669"/>
    <property type="project" value="UniProtKB-SubCell"/>
</dbReference>
<keyword evidence="3 6" id="KW-0812">Transmembrane</keyword>
<sequence length="464" mass="52406">MNKFIALLCLLALLHSTTSSFPPNDVFNNKINGAESRRITFRRSPLGSIIGASKKSETLIKPKTPNSRSLSPPLKNALLFLPRLLPKLLPLLLGRTGLLLRLLKITLPLLLLKHTLTWLYEASGDWYRGRYMRLTYTHLERLYLKHYEAPAVARSFGRTFLQTTILIFSAEIATTVLGDNGIGLGLTGQRGGISKRAMSFAYCSMWLALVVGTGTAFNTAVSTEGESMLSISPVETPHARGIVRFAVDLPQGFYFLRLLRGLDISGGRLWDSSHYTFLDPSYFTRGYIHHSRETLKNQKKGHYLPHIHIPHPWVFPAIWWPLRILQFFSVGKLLLVKEEGGGKIAGHVLGISSSGGVYGWGCECIAFYLAQLALGDEWNRVLFVERRIGLGLLCSVTHLFTLIRCYYCFVRFNSARLDKVCLPNFILPSVIWCAGGVLMNLSQFRAMRRDMRQQRKRYAKEIKK</sequence>
<dbReference type="Pfam" id="PF03073">
    <property type="entry name" value="TspO_MBR"/>
    <property type="match status" value="1"/>
</dbReference>
<dbReference type="Gene3D" id="1.20.1260.100">
    <property type="entry name" value="TspO/MBR protein"/>
    <property type="match status" value="1"/>
</dbReference>
<dbReference type="InterPro" id="IPR004307">
    <property type="entry name" value="TspO_MBR"/>
</dbReference>
<feature type="transmembrane region" description="Helical" evidence="6">
    <location>
        <begin position="388"/>
        <end position="409"/>
    </location>
</feature>
<keyword evidence="9" id="KW-1185">Reference proteome</keyword>
<keyword evidence="4 6" id="KW-1133">Transmembrane helix</keyword>
<organism evidence="8 9">
    <name type="scientific">Triparma laevis f. longispina</name>
    <dbReference type="NCBI Taxonomy" id="1714387"/>
    <lineage>
        <taxon>Eukaryota</taxon>
        <taxon>Sar</taxon>
        <taxon>Stramenopiles</taxon>
        <taxon>Ochrophyta</taxon>
        <taxon>Bolidophyceae</taxon>
        <taxon>Parmales</taxon>
        <taxon>Triparmaceae</taxon>
        <taxon>Triparma</taxon>
    </lineage>
</organism>
<comment type="subcellular location">
    <subcellularLocation>
        <location evidence="1">Membrane</location>
        <topology evidence="1">Multi-pass membrane protein</topology>
    </subcellularLocation>
</comment>
<comment type="similarity">
    <text evidence="2">Belongs to the TspO/BZRP family.</text>
</comment>
<dbReference type="InterPro" id="IPR038330">
    <property type="entry name" value="TspO/MBR-related_sf"/>
</dbReference>
<comment type="caution">
    <text evidence="8">The sequence shown here is derived from an EMBL/GenBank/DDBJ whole genome shotgun (WGS) entry which is preliminary data.</text>
</comment>
<name>A0A9W6ZF25_9STRA</name>
<evidence type="ECO:0000256" key="4">
    <source>
        <dbReference type="ARBA" id="ARBA00022989"/>
    </source>
</evidence>
<evidence type="ECO:0000256" key="3">
    <source>
        <dbReference type="ARBA" id="ARBA00022692"/>
    </source>
</evidence>
<evidence type="ECO:0000256" key="6">
    <source>
        <dbReference type="SAM" id="Phobius"/>
    </source>
</evidence>
<dbReference type="AlphaFoldDB" id="A0A9W6ZF25"/>
<reference evidence="9" key="1">
    <citation type="journal article" date="2023" name="Commun. Biol.">
        <title>Genome analysis of Parmales, the sister group of diatoms, reveals the evolutionary specialization of diatoms from phago-mixotrophs to photoautotrophs.</title>
        <authorList>
            <person name="Ban H."/>
            <person name="Sato S."/>
            <person name="Yoshikawa S."/>
            <person name="Yamada K."/>
            <person name="Nakamura Y."/>
            <person name="Ichinomiya M."/>
            <person name="Sato N."/>
            <person name="Blanc-Mathieu R."/>
            <person name="Endo H."/>
            <person name="Kuwata A."/>
            <person name="Ogata H."/>
        </authorList>
    </citation>
    <scope>NUCLEOTIDE SEQUENCE [LARGE SCALE GENOMIC DNA]</scope>
    <source>
        <strain evidence="9">NIES 3700</strain>
    </source>
</reference>
<evidence type="ECO:0000313" key="9">
    <source>
        <dbReference type="Proteomes" id="UP001165122"/>
    </source>
</evidence>
<evidence type="ECO:0000313" key="8">
    <source>
        <dbReference type="EMBL" id="GMH49344.1"/>
    </source>
</evidence>
<accession>A0A9W6ZF25</accession>
<dbReference type="OrthoDB" id="204132at2759"/>
<feature type="chain" id="PRO_5040983556" evidence="7">
    <location>
        <begin position="21"/>
        <end position="464"/>
    </location>
</feature>
<protein>
    <submittedName>
        <fullName evidence="8">Uncharacterized protein</fullName>
    </submittedName>
</protein>
<evidence type="ECO:0000256" key="2">
    <source>
        <dbReference type="ARBA" id="ARBA00007524"/>
    </source>
</evidence>
<dbReference type="EMBL" id="BRXW01000383">
    <property type="protein sequence ID" value="GMH49344.1"/>
    <property type="molecule type" value="Genomic_DNA"/>
</dbReference>
<keyword evidence="7" id="KW-0732">Signal</keyword>
<evidence type="ECO:0000256" key="1">
    <source>
        <dbReference type="ARBA" id="ARBA00004141"/>
    </source>
</evidence>
<dbReference type="Proteomes" id="UP001165122">
    <property type="component" value="Unassembled WGS sequence"/>
</dbReference>
<evidence type="ECO:0000256" key="5">
    <source>
        <dbReference type="ARBA" id="ARBA00023136"/>
    </source>
</evidence>